<reference evidence="1" key="1">
    <citation type="submission" date="2020-09" db="EMBL/GenBank/DDBJ databases">
        <title>New species isolated from human feces.</title>
        <authorList>
            <person name="Kitahara M."/>
            <person name="Shigeno Y."/>
            <person name="Shime M."/>
            <person name="Matsumoto Y."/>
            <person name="Nakamura S."/>
            <person name="Motooka D."/>
            <person name="Fukuoka S."/>
            <person name="Nishikawa H."/>
            <person name="Benno Y."/>
        </authorList>
    </citation>
    <scope>NUCLEOTIDE SEQUENCE</scope>
    <source>
        <strain evidence="1">MM59</strain>
    </source>
</reference>
<dbReference type="AlphaFoldDB" id="A0A810Q9K3"/>
<dbReference type="RefSeq" id="WP_187032101.1">
    <property type="nucleotide sequence ID" value="NZ_AP023420.1"/>
</dbReference>
<sequence length="240" mass="26726">MIGMLLWKPPGKREKAVQVRERSILHTRFFCAEITRGPKTPEVALRRRVASAVKRLRRQNITQVVLPEDFPYLDQLTKGGLRPVSTLPLRRAIAADWVRWSLLERGIPTAGARVAVCAASLTGEVVRTVTELVLRHRYVLLDLPYGGEDLCRQLRREYGVSLLLGPSQEQLEGAEAAVLFDPRTDCRGSGRILLYDEKEPLPPLGLPPALEEKLPDGVNRGQLLSVLREAGSIRQISVGS</sequence>
<evidence type="ECO:0000313" key="2">
    <source>
        <dbReference type="Proteomes" id="UP000679848"/>
    </source>
</evidence>
<organism evidence="1 2">
    <name type="scientific">Pusillibacter faecalis</name>
    <dbReference type="NCBI Taxonomy" id="2714358"/>
    <lineage>
        <taxon>Bacteria</taxon>
        <taxon>Bacillati</taxon>
        <taxon>Bacillota</taxon>
        <taxon>Clostridia</taxon>
        <taxon>Eubacteriales</taxon>
        <taxon>Oscillospiraceae</taxon>
        <taxon>Pusillibacter</taxon>
    </lineage>
</organism>
<accession>A0A810Q9K3</accession>
<protein>
    <submittedName>
        <fullName evidence="1">Uncharacterized protein</fullName>
    </submittedName>
</protein>
<proteinExistence type="predicted"/>
<evidence type="ECO:0000313" key="1">
    <source>
        <dbReference type="EMBL" id="BCK83295.1"/>
    </source>
</evidence>
<dbReference type="KEGG" id="pfaa:MM59RIKEN_06140"/>
<keyword evidence="2" id="KW-1185">Reference proteome</keyword>
<dbReference type="EMBL" id="AP023420">
    <property type="protein sequence ID" value="BCK83295.1"/>
    <property type="molecule type" value="Genomic_DNA"/>
</dbReference>
<name>A0A810Q9K3_9FIRM</name>
<gene>
    <name evidence="1" type="ORF">MM59RIKEN_06140</name>
</gene>
<dbReference type="Proteomes" id="UP000679848">
    <property type="component" value="Chromosome"/>
</dbReference>